<evidence type="ECO:0000256" key="3">
    <source>
        <dbReference type="ARBA" id="ARBA00022980"/>
    </source>
</evidence>
<dbReference type="RefSeq" id="WP_228615249.1">
    <property type="nucleotide sequence ID" value="NZ_QEFP02000006.1"/>
</dbReference>
<evidence type="ECO:0000256" key="5">
    <source>
        <dbReference type="NCBIfam" id="TIGR01028"/>
    </source>
</evidence>
<keyword evidence="3 8" id="KW-0689">Ribosomal protein</keyword>
<dbReference type="EMBL" id="QEFP02000006">
    <property type="protein sequence ID" value="MCC5447021.1"/>
    <property type="molecule type" value="Genomic_DNA"/>
</dbReference>
<dbReference type="GO" id="GO:0006412">
    <property type="term" value="P:translation"/>
    <property type="evidence" value="ECO:0007669"/>
    <property type="project" value="UniProtKB-UniRule"/>
</dbReference>
<gene>
    <name evidence="7" type="ORF">DDW03_001225</name>
    <name evidence="8" type="ORF">DDW03_01000</name>
</gene>
<evidence type="ECO:0000256" key="1">
    <source>
        <dbReference type="ARBA" id="ARBA00007151"/>
    </source>
</evidence>
<dbReference type="Gene3D" id="1.10.455.10">
    <property type="entry name" value="Ribosomal protein S7 domain"/>
    <property type="match status" value="1"/>
</dbReference>
<comment type="similarity">
    <text evidence="1">Belongs to the universal ribosomal protein uS7 family.</text>
</comment>
<dbReference type="Pfam" id="PF00177">
    <property type="entry name" value="Ribosomal_S7"/>
    <property type="match status" value="1"/>
</dbReference>
<protein>
    <recommendedName>
        <fullName evidence="5">30S ribosomal protein S7</fullName>
    </recommendedName>
</protein>
<dbReference type="GO" id="GO:0015935">
    <property type="term" value="C:small ribosomal subunit"/>
    <property type="evidence" value="ECO:0007669"/>
    <property type="project" value="UniProtKB-UniRule"/>
</dbReference>
<reference evidence="7" key="2">
    <citation type="submission" date="2017-05" db="EMBL/GenBank/DDBJ databases">
        <authorList>
            <person name="Munson-Mcgee J.H."/>
        </authorList>
    </citation>
    <scope>NUCLEOTIDE SEQUENCE</scope>
    <source>
        <strain evidence="7">SCGC AB-777_F03</strain>
    </source>
</reference>
<dbReference type="PIRSF" id="PIRSF002122">
    <property type="entry name" value="RPS7p_RPS7a_RPS5e_RPS7o"/>
    <property type="match status" value="1"/>
</dbReference>
<dbReference type="SUPFAM" id="SSF47973">
    <property type="entry name" value="Ribosomal protein S7"/>
    <property type="match status" value="1"/>
</dbReference>
<comment type="subunit">
    <text evidence="2">Part of the 30S ribosomal subunit.</text>
</comment>
<dbReference type="InterPro" id="IPR023798">
    <property type="entry name" value="Ribosomal_uS7_dom"/>
</dbReference>
<dbReference type="NCBIfam" id="NF003106">
    <property type="entry name" value="PRK04027.1"/>
    <property type="match status" value="1"/>
</dbReference>
<dbReference type="InterPro" id="IPR000235">
    <property type="entry name" value="Ribosomal_uS7"/>
</dbReference>
<keyword evidence="4" id="KW-0687">Ribonucleoprotein</keyword>
<sequence>MVNDINDLKFLGRWKYEVDVEDETLRAFMNLKPYIVPKTNGRYQNRRFGRRNIPIIERLIGRLMTPGHYGGKHKFTSYYASGEYHKVLKILIKAFEIIEKETKQNPIKVLTKAIENAAPREEITNIEMGGARYPKAVDISPLRRIDLAIRHIVWGAYHSSRNKKDMASALAKEIINAYKNSVESFAIQKKLELERLASSSR</sequence>
<evidence type="ECO:0000313" key="8">
    <source>
        <dbReference type="EMBL" id="PVU68778.1"/>
    </source>
</evidence>
<proteinExistence type="inferred from homology"/>
<accession>A0A2T9WLS1</accession>
<dbReference type="InterPro" id="IPR036823">
    <property type="entry name" value="Ribosomal_uS7_dom_sf"/>
</dbReference>
<dbReference type="NCBIfam" id="TIGR01028">
    <property type="entry name" value="uS7_euk_arch"/>
    <property type="match status" value="1"/>
</dbReference>
<feature type="domain" description="Small ribosomal subunit protein uS7" evidence="6">
    <location>
        <begin position="30"/>
        <end position="201"/>
    </location>
</feature>
<reference evidence="8" key="3">
    <citation type="submission" date="2017-05" db="EMBL/GenBank/DDBJ databases">
        <authorList>
            <person name="Song R."/>
            <person name="Chenine A.L."/>
            <person name="Ruprecht R.M."/>
        </authorList>
    </citation>
    <scope>NUCLEOTIDE SEQUENCE</scope>
    <source>
        <strain evidence="8">SCGC AB-777_F03</strain>
    </source>
</reference>
<reference evidence="7" key="4">
    <citation type="submission" date="2021-11" db="EMBL/GenBank/DDBJ databases">
        <authorList>
            <person name="Munson-Mcgee J."/>
            <person name="Field E."/>
            <person name="Bateson M."/>
            <person name="Rooney C."/>
            <person name="Stepanauskas R."/>
            <person name="Young M."/>
        </authorList>
    </citation>
    <scope>NUCLEOTIDE SEQUENCE</scope>
    <source>
        <strain evidence="7">SCGC AB-777_F03</strain>
    </source>
</reference>
<evidence type="ECO:0000259" key="6">
    <source>
        <dbReference type="Pfam" id="PF00177"/>
    </source>
</evidence>
<evidence type="ECO:0000313" key="7">
    <source>
        <dbReference type="EMBL" id="MCC5447021.1"/>
    </source>
</evidence>
<dbReference type="GO" id="GO:0003735">
    <property type="term" value="F:structural constituent of ribosome"/>
    <property type="evidence" value="ECO:0007669"/>
    <property type="project" value="UniProtKB-UniRule"/>
</dbReference>
<evidence type="ECO:0000256" key="4">
    <source>
        <dbReference type="ARBA" id="ARBA00023274"/>
    </source>
</evidence>
<comment type="caution">
    <text evidence="8">The sequence shown here is derived from an EMBL/GenBank/DDBJ whole genome shotgun (WGS) entry which is preliminary data.</text>
</comment>
<dbReference type="PANTHER" id="PTHR11205">
    <property type="entry name" value="RIBOSOMAL PROTEIN S7"/>
    <property type="match status" value="1"/>
</dbReference>
<evidence type="ECO:0000256" key="2">
    <source>
        <dbReference type="ARBA" id="ARBA00011458"/>
    </source>
</evidence>
<dbReference type="InterPro" id="IPR005716">
    <property type="entry name" value="Ribosomal_uS7_euk/arc"/>
</dbReference>
<dbReference type="AlphaFoldDB" id="A0A2T9WLS1"/>
<organism evidence="8">
    <name type="scientific">Nanobsidianus stetteri</name>
    <dbReference type="NCBI Taxonomy" id="1294122"/>
    <lineage>
        <taxon>Archaea</taxon>
        <taxon>Nanobdellota</taxon>
        <taxon>Candidatus Nanoarchaeia</taxon>
        <taxon>Nanoarchaeales</taxon>
        <taxon>Nanopusillaceae</taxon>
        <taxon>Candidatus Nanobsidianus</taxon>
    </lineage>
</organism>
<reference evidence="8" key="1">
    <citation type="journal article" date="2015" name="Appl. Environ. Microbiol.">
        <title>Nanoarchaeota, Their Sulfolobales Host, and Nanoarchaeota Virus Distribution across Yellowstone National Park Hot Springs.</title>
        <authorList>
            <person name="Munson-McGee J.H."/>
            <person name="Field E.K."/>
            <person name="Bateson M."/>
            <person name="Rooney C."/>
            <person name="Stepanauskas R."/>
            <person name="Young M.J."/>
        </authorList>
    </citation>
    <scope>NUCLEOTIDE SEQUENCE [LARGE SCALE GENOMIC DNA]</scope>
    <source>
        <strain evidence="8">SCGC AB-777_F03</strain>
    </source>
</reference>
<dbReference type="Proteomes" id="UP000245509">
    <property type="component" value="Unassembled WGS sequence"/>
</dbReference>
<name>A0A2T9WLS1_NANST</name>
<dbReference type="EMBL" id="QEFP01000003">
    <property type="protein sequence ID" value="PVU68778.1"/>
    <property type="molecule type" value="Genomic_DNA"/>
</dbReference>